<dbReference type="GO" id="GO:0005524">
    <property type="term" value="F:ATP binding"/>
    <property type="evidence" value="ECO:0007669"/>
    <property type="project" value="UniProtKB-KW"/>
</dbReference>
<proteinExistence type="inferred from homology"/>
<dbReference type="EC" id="2.7.8.5" evidence="10"/>
<comment type="catalytic activity">
    <reaction evidence="9 10">
        <text>a CDP-1,2-diacyl-sn-glycerol + sn-glycerol 3-phosphate = a 1,2-diacyl-sn-glycero-3-phospho-(1'-sn-glycero-3'-phosphate) + CMP + H(+)</text>
        <dbReference type="Rhea" id="RHEA:12593"/>
        <dbReference type="ChEBI" id="CHEBI:15378"/>
        <dbReference type="ChEBI" id="CHEBI:57597"/>
        <dbReference type="ChEBI" id="CHEBI:58332"/>
        <dbReference type="ChEBI" id="CHEBI:60110"/>
        <dbReference type="ChEBI" id="CHEBI:60377"/>
        <dbReference type="EC" id="2.7.8.5"/>
    </reaction>
</comment>
<accession>W6MMX8</accession>
<name>W6MMX8_9ASCO</name>
<dbReference type="InterPro" id="IPR001736">
    <property type="entry name" value="PLipase_D/transphosphatidylase"/>
</dbReference>
<gene>
    <name evidence="12" type="ORF">KUCA_T00003926001</name>
</gene>
<keyword evidence="10" id="KW-0547">Nucleotide-binding</keyword>
<evidence type="ECO:0000313" key="13">
    <source>
        <dbReference type="Proteomes" id="UP000019384"/>
    </source>
</evidence>
<dbReference type="AlphaFoldDB" id="W6MMX8"/>
<keyword evidence="7 10" id="KW-0594">Phospholipid biosynthesis</keyword>
<comment type="similarity">
    <text evidence="2 10">Belongs to the CDP-alcohol phosphatidyltransferase class-II family.</text>
</comment>
<evidence type="ECO:0000256" key="2">
    <source>
        <dbReference type="ARBA" id="ARBA00010682"/>
    </source>
</evidence>
<dbReference type="PANTHER" id="PTHR12586">
    <property type="entry name" value="CDP-DIACYLGLYCEROL--SERINE O-PHOSPHATIDYLTRANSFERASE"/>
    <property type="match status" value="1"/>
</dbReference>
<dbReference type="CDD" id="cd09135">
    <property type="entry name" value="PLDc_PGS1_euk_1"/>
    <property type="match status" value="1"/>
</dbReference>
<dbReference type="GO" id="GO:0032049">
    <property type="term" value="P:cardiolipin biosynthetic process"/>
    <property type="evidence" value="ECO:0007669"/>
    <property type="project" value="EnsemblFungi"/>
</dbReference>
<dbReference type="SMART" id="SM00155">
    <property type="entry name" value="PLDc"/>
    <property type="match status" value="2"/>
</dbReference>
<dbReference type="InterPro" id="IPR016270">
    <property type="entry name" value="PGS1"/>
</dbReference>
<dbReference type="GeneID" id="34521326"/>
<evidence type="ECO:0000256" key="1">
    <source>
        <dbReference type="ARBA" id="ARBA00005042"/>
    </source>
</evidence>
<keyword evidence="4 10" id="KW-0808">Transferase</keyword>
<keyword evidence="8 10" id="KW-1208">Phospholipid metabolism</keyword>
<dbReference type="Gene3D" id="3.30.870.10">
    <property type="entry name" value="Endonuclease Chain A"/>
    <property type="match status" value="2"/>
</dbReference>
<dbReference type="CDD" id="cd09137">
    <property type="entry name" value="PLDc_PGS1_euk_2"/>
    <property type="match status" value="1"/>
</dbReference>
<dbReference type="InterPro" id="IPR025202">
    <property type="entry name" value="PLD-like_dom"/>
</dbReference>
<sequence>MFFASLNHMFHCGAWNTVNRNVVRSYTTVTTRNSSLTVGDGFHPKLRAVINQLDGVAPRFLLKQGEISILSHPEEFYSLLKEKIAGAQKRIFLSSLYIGKAQDELVGCLASALRENSKLKVSILADALRSTREEPERCPATLLAGLVEEFGQHRVDVRMYHTPHLNGINKAVFPRRLNEIWGLQHMKIYGFDHEVILSGANLSQDYFTNRQDRYYVFKSEKLSDYYFKVQSAIGSLSYQLLPSNSKSTFRLYWPSSNKTSEPHLNLERFIIDSTFFLHKVLKESGSESAEPIVTQPNDTVVYPVSQFTPLMKPDQSTEKPAILRLLSLLDSPTTKWTFTAGYFNMHSQLQKRFLSALGQGTIITAAPEANSFYKSGGISYYLPAAYLYNTKKFLESVRDNRRDAQINVYEWQNGIVNTVGGWSYHAKGIWITAPDENEPSITVVGSSNYTKRAYSVDLETNAVIITSDPDLKSKMQAEIEHLQQYTTKIALKDFEKEGRKISPGVVLATKILSPLL</sequence>
<feature type="domain" description="PLD phosphodiesterase" evidence="11">
    <location>
        <begin position="180"/>
        <end position="206"/>
    </location>
</feature>
<dbReference type="OrthoDB" id="10250191at2759"/>
<dbReference type="EMBL" id="HG793128">
    <property type="protein sequence ID" value="CDK27946.1"/>
    <property type="molecule type" value="Genomic_DNA"/>
</dbReference>
<dbReference type="GO" id="GO:0008444">
    <property type="term" value="F:CDP-diacylglycerol-glycerol-3-phosphate 3-phosphatidyltransferase activity"/>
    <property type="evidence" value="ECO:0007669"/>
    <property type="project" value="UniProtKB-EC"/>
</dbReference>
<evidence type="ECO:0000256" key="6">
    <source>
        <dbReference type="ARBA" id="ARBA00023098"/>
    </source>
</evidence>
<keyword evidence="3 10" id="KW-0444">Lipid biosynthesis</keyword>
<keyword evidence="5" id="KW-0677">Repeat</keyword>
<protein>
    <recommendedName>
        <fullName evidence="10">CDP-diacylglycerol--glycerol-3-phosphate 3-phosphatidyltransferase</fullName>
        <ecNumber evidence="10">2.7.8.5</ecNumber>
    </recommendedName>
</protein>
<feature type="domain" description="PLD phosphodiesterase" evidence="11">
    <location>
        <begin position="420"/>
        <end position="453"/>
    </location>
</feature>
<evidence type="ECO:0000256" key="5">
    <source>
        <dbReference type="ARBA" id="ARBA00022737"/>
    </source>
</evidence>
<dbReference type="Pfam" id="PF13091">
    <property type="entry name" value="PLDc_2"/>
    <property type="match status" value="1"/>
</dbReference>
<dbReference type="PIRSF" id="PIRSF000850">
    <property type="entry name" value="Phospholipase_D_PSS"/>
    <property type="match status" value="1"/>
</dbReference>
<keyword evidence="10" id="KW-0067">ATP-binding</keyword>
<dbReference type="GO" id="GO:0031966">
    <property type="term" value="C:mitochondrial membrane"/>
    <property type="evidence" value="ECO:0007669"/>
    <property type="project" value="EnsemblFungi"/>
</dbReference>
<keyword evidence="10" id="KW-0496">Mitochondrion</keyword>
<evidence type="ECO:0000259" key="11">
    <source>
        <dbReference type="SMART" id="SM00155"/>
    </source>
</evidence>
<evidence type="ECO:0000256" key="8">
    <source>
        <dbReference type="ARBA" id="ARBA00023264"/>
    </source>
</evidence>
<evidence type="ECO:0000256" key="10">
    <source>
        <dbReference type="RuleBase" id="RU365024"/>
    </source>
</evidence>
<evidence type="ECO:0000256" key="3">
    <source>
        <dbReference type="ARBA" id="ARBA00022516"/>
    </source>
</evidence>
<evidence type="ECO:0000313" key="12">
    <source>
        <dbReference type="EMBL" id="CDK27946.1"/>
    </source>
</evidence>
<dbReference type="RefSeq" id="XP_022459938.1">
    <property type="nucleotide sequence ID" value="XM_022602390.1"/>
</dbReference>
<dbReference type="STRING" id="1382522.W6MMX8"/>
<reference evidence="12" key="1">
    <citation type="submission" date="2013-12" db="EMBL/GenBank/DDBJ databases">
        <authorList>
            <person name="Genoscope - CEA"/>
        </authorList>
    </citation>
    <scope>NUCLEOTIDE SEQUENCE</scope>
    <source>
        <strain evidence="12">CBS 1993</strain>
    </source>
</reference>
<reference evidence="12" key="2">
    <citation type="submission" date="2014-02" db="EMBL/GenBank/DDBJ databases">
        <title>Complete DNA sequence of /Kuraishia capsulata/ illustrates novel genomic features among budding yeasts (/Saccharomycotina/).</title>
        <authorList>
            <person name="Morales L."/>
            <person name="Noel B."/>
            <person name="Porcel B."/>
            <person name="Marcet-Houben M."/>
            <person name="Hullo M-F."/>
            <person name="Sacerdot C."/>
            <person name="Tekaia F."/>
            <person name="Leh-Louis V."/>
            <person name="Despons L."/>
            <person name="Khanna V."/>
            <person name="Aury J-M."/>
            <person name="Barbe V."/>
            <person name="Couloux A."/>
            <person name="Labadie K."/>
            <person name="Pelletier E."/>
            <person name="Souciet J-L."/>
            <person name="Boekhout T."/>
            <person name="Gabaldon T."/>
            <person name="Wincker P."/>
            <person name="Dujon B."/>
        </authorList>
    </citation>
    <scope>NUCLEOTIDE SEQUENCE</scope>
    <source>
        <strain evidence="12">CBS 1993</strain>
    </source>
</reference>
<evidence type="ECO:0000256" key="4">
    <source>
        <dbReference type="ARBA" id="ARBA00022679"/>
    </source>
</evidence>
<dbReference type="PANTHER" id="PTHR12586:SF1">
    <property type="entry name" value="CDP-DIACYLGLYCEROL--GLYCEROL-3-PHOSPHATE 3-PHOSPHATIDYLTRANSFERASE, MITOCHONDRIAL"/>
    <property type="match status" value="1"/>
</dbReference>
<comment type="pathway">
    <text evidence="1 10">Phospholipid metabolism; phosphatidylglycerol biosynthesis; phosphatidylglycerol from CDP-diacylglycerol: step 1/2.</text>
</comment>
<keyword evidence="6 10" id="KW-0443">Lipid metabolism</keyword>
<evidence type="ECO:0000256" key="9">
    <source>
        <dbReference type="ARBA" id="ARBA00048586"/>
    </source>
</evidence>
<evidence type="ECO:0000256" key="7">
    <source>
        <dbReference type="ARBA" id="ARBA00023209"/>
    </source>
</evidence>
<comment type="subcellular location">
    <subcellularLocation>
        <location evidence="10">Mitochondrion</location>
    </subcellularLocation>
</comment>
<dbReference type="SUPFAM" id="SSF56024">
    <property type="entry name" value="Phospholipase D/nuclease"/>
    <property type="match status" value="2"/>
</dbReference>
<dbReference type="HOGENOM" id="CLU_030471_1_1_1"/>
<dbReference type="UniPathway" id="UPA00084">
    <property type="reaction ID" value="UER00503"/>
</dbReference>
<organism evidence="12 13">
    <name type="scientific">Kuraishia capsulata CBS 1993</name>
    <dbReference type="NCBI Taxonomy" id="1382522"/>
    <lineage>
        <taxon>Eukaryota</taxon>
        <taxon>Fungi</taxon>
        <taxon>Dikarya</taxon>
        <taxon>Ascomycota</taxon>
        <taxon>Saccharomycotina</taxon>
        <taxon>Pichiomycetes</taxon>
        <taxon>Pichiales</taxon>
        <taxon>Pichiaceae</taxon>
        <taxon>Kuraishia</taxon>
    </lineage>
</organism>
<keyword evidence="13" id="KW-1185">Reference proteome</keyword>
<dbReference type="Proteomes" id="UP000019384">
    <property type="component" value="Unassembled WGS sequence"/>
</dbReference>
<comment type="function">
    <text evidence="10">Functions in the biosynthesis of the anionic phospholipids phosphatidylglycerol and cardiolipin.</text>
</comment>